<sequence length="137" mass="15520">MSNQYAKYMQVCKCVPTSSKAAPLMGDALQSRDLLGFSRTCRLWLGARKGKPDSFLKRFHHHKQIISSFVSGNQDASCMYTCIHTHTLSRTHTHTCSCLTYESNELPVRLGWRRRHFGQACGEGRGQGDHGLRYISI</sequence>
<dbReference type="EMBL" id="JACAGB010000060">
    <property type="protein sequence ID" value="KAF6279335.1"/>
    <property type="molecule type" value="Genomic_DNA"/>
</dbReference>
<comment type="caution">
    <text evidence="1">The sequence shown here is derived from an EMBL/GenBank/DDBJ whole genome shotgun (WGS) entry which is preliminary data.</text>
</comment>
<name>A0A7J7RTP6_PIPKU</name>
<proteinExistence type="predicted"/>
<accession>A0A7J7RTP6</accession>
<evidence type="ECO:0000313" key="2">
    <source>
        <dbReference type="Proteomes" id="UP000558488"/>
    </source>
</evidence>
<protein>
    <submittedName>
        <fullName evidence="1">Uncharacterized protein</fullName>
    </submittedName>
</protein>
<dbReference type="AlphaFoldDB" id="A0A7J7RTP6"/>
<reference evidence="1 2" key="1">
    <citation type="journal article" date="2020" name="Nature">
        <title>Six reference-quality genomes reveal evolution of bat adaptations.</title>
        <authorList>
            <person name="Jebb D."/>
            <person name="Huang Z."/>
            <person name="Pippel M."/>
            <person name="Hughes G.M."/>
            <person name="Lavrichenko K."/>
            <person name="Devanna P."/>
            <person name="Winkler S."/>
            <person name="Jermiin L.S."/>
            <person name="Skirmuntt E.C."/>
            <person name="Katzourakis A."/>
            <person name="Burkitt-Gray L."/>
            <person name="Ray D.A."/>
            <person name="Sullivan K.A.M."/>
            <person name="Roscito J.G."/>
            <person name="Kirilenko B.M."/>
            <person name="Davalos L.M."/>
            <person name="Corthals A.P."/>
            <person name="Power M.L."/>
            <person name="Jones G."/>
            <person name="Ransome R.D."/>
            <person name="Dechmann D.K.N."/>
            <person name="Locatelli A.G."/>
            <person name="Puechmaille S.J."/>
            <person name="Fedrigo O."/>
            <person name="Jarvis E.D."/>
            <person name="Hiller M."/>
            <person name="Vernes S.C."/>
            <person name="Myers E.W."/>
            <person name="Teeling E.C."/>
        </authorList>
    </citation>
    <scope>NUCLEOTIDE SEQUENCE [LARGE SCALE GENOMIC DNA]</scope>
    <source>
        <strain evidence="1">MPipKuh1</strain>
        <tissue evidence="1">Flight muscle</tissue>
    </source>
</reference>
<dbReference type="Proteomes" id="UP000558488">
    <property type="component" value="Unassembled WGS sequence"/>
</dbReference>
<gene>
    <name evidence="1" type="ORF">mPipKuh1_010367</name>
</gene>
<evidence type="ECO:0000313" key="1">
    <source>
        <dbReference type="EMBL" id="KAF6279335.1"/>
    </source>
</evidence>
<keyword evidence="2" id="KW-1185">Reference proteome</keyword>
<organism evidence="1 2">
    <name type="scientific">Pipistrellus kuhlii</name>
    <name type="common">Kuhl's pipistrelle</name>
    <dbReference type="NCBI Taxonomy" id="59472"/>
    <lineage>
        <taxon>Eukaryota</taxon>
        <taxon>Metazoa</taxon>
        <taxon>Chordata</taxon>
        <taxon>Craniata</taxon>
        <taxon>Vertebrata</taxon>
        <taxon>Euteleostomi</taxon>
        <taxon>Mammalia</taxon>
        <taxon>Eutheria</taxon>
        <taxon>Laurasiatheria</taxon>
        <taxon>Chiroptera</taxon>
        <taxon>Yangochiroptera</taxon>
        <taxon>Vespertilionidae</taxon>
        <taxon>Pipistrellus</taxon>
    </lineage>
</organism>